<dbReference type="Proteomes" id="UP001499988">
    <property type="component" value="Unassembled WGS sequence"/>
</dbReference>
<feature type="transmembrane region" description="Helical" evidence="1">
    <location>
        <begin position="61"/>
        <end position="81"/>
    </location>
</feature>
<dbReference type="EMBL" id="BAABJZ010000087">
    <property type="protein sequence ID" value="GAA4891959.1"/>
    <property type="molecule type" value="Genomic_DNA"/>
</dbReference>
<keyword evidence="1" id="KW-0472">Membrane</keyword>
<evidence type="ECO:0000256" key="1">
    <source>
        <dbReference type="SAM" id="Phobius"/>
    </source>
</evidence>
<name>A0ABP9F4M4_9GAMM</name>
<protein>
    <submittedName>
        <fullName evidence="2">DUF58 domain-containing protein</fullName>
    </submittedName>
</protein>
<evidence type="ECO:0000313" key="3">
    <source>
        <dbReference type="Proteomes" id="UP001499988"/>
    </source>
</evidence>
<proteinExistence type="predicted"/>
<sequence>MRVPRLVRSLYLRWLRRRLPAAPRQVLSHRNIFILPSKSGALFLGMTAVLFLLGTNYQNNLVLALAFLLFSLFNTSILMAFRNLAGLTLASGQAHHRHAGEPIPFDLSVSSARPLFQLHLKYEDGPLRRINRVLAQETQVQLLHPSERRGVLKPGRIRIESRYPLGLCRVWSHLDLAQSALVWPAAEPGPVLSQHSEQHVGSEPARSREGLDDFQGLARWQPGQSRARIAWKQWAQSGQLQVKQFVAPQGAPTHVTLHPGSPIELALSAVAAELTRLHHQGVPFALALGAQRFAPEHGSAHLKRCLDGLARYRSSD</sequence>
<dbReference type="PANTHER" id="PTHR34351">
    <property type="entry name" value="SLR1927 PROTEIN-RELATED"/>
    <property type="match status" value="1"/>
</dbReference>
<organism evidence="2 3">
    <name type="scientific">Ferrimonas pelagia</name>
    <dbReference type="NCBI Taxonomy" id="1177826"/>
    <lineage>
        <taxon>Bacteria</taxon>
        <taxon>Pseudomonadati</taxon>
        <taxon>Pseudomonadota</taxon>
        <taxon>Gammaproteobacteria</taxon>
        <taxon>Alteromonadales</taxon>
        <taxon>Ferrimonadaceae</taxon>
        <taxon>Ferrimonas</taxon>
    </lineage>
</organism>
<dbReference type="PANTHER" id="PTHR34351:SF1">
    <property type="entry name" value="SLR1927 PROTEIN"/>
    <property type="match status" value="1"/>
</dbReference>
<feature type="transmembrane region" description="Helical" evidence="1">
    <location>
        <begin position="32"/>
        <end position="55"/>
    </location>
</feature>
<reference evidence="3" key="1">
    <citation type="journal article" date="2019" name="Int. J. Syst. Evol. Microbiol.">
        <title>The Global Catalogue of Microorganisms (GCM) 10K type strain sequencing project: providing services to taxonomists for standard genome sequencing and annotation.</title>
        <authorList>
            <consortium name="The Broad Institute Genomics Platform"/>
            <consortium name="The Broad Institute Genome Sequencing Center for Infectious Disease"/>
            <person name="Wu L."/>
            <person name="Ma J."/>
        </authorList>
    </citation>
    <scope>NUCLEOTIDE SEQUENCE [LARGE SCALE GENOMIC DNA]</scope>
    <source>
        <strain evidence="3">JCM 18401</strain>
    </source>
</reference>
<keyword evidence="3" id="KW-1185">Reference proteome</keyword>
<keyword evidence="1" id="KW-0812">Transmembrane</keyword>
<accession>A0ABP9F4M4</accession>
<evidence type="ECO:0000313" key="2">
    <source>
        <dbReference type="EMBL" id="GAA4891959.1"/>
    </source>
</evidence>
<comment type="caution">
    <text evidence="2">The sequence shown here is derived from an EMBL/GenBank/DDBJ whole genome shotgun (WGS) entry which is preliminary data.</text>
</comment>
<gene>
    <name evidence="2" type="ORF">GCM10023333_26580</name>
</gene>
<keyword evidence="1" id="KW-1133">Transmembrane helix</keyword>